<evidence type="ECO:0000256" key="1">
    <source>
        <dbReference type="SAM" id="MobiDB-lite"/>
    </source>
</evidence>
<accession>A0A016TF72</accession>
<reference evidence="3" key="1">
    <citation type="journal article" date="2015" name="Nat. Genet.">
        <title>The genome and transcriptome of the zoonotic hookworm Ancylostoma ceylanicum identify infection-specific gene families.</title>
        <authorList>
            <person name="Schwarz E.M."/>
            <person name="Hu Y."/>
            <person name="Antoshechkin I."/>
            <person name="Miller M.M."/>
            <person name="Sternberg P.W."/>
            <person name="Aroian R.V."/>
        </authorList>
    </citation>
    <scope>NUCLEOTIDE SEQUENCE</scope>
    <source>
        <strain evidence="3">HY135</strain>
    </source>
</reference>
<protein>
    <submittedName>
        <fullName evidence="2">Uncharacterized protein</fullName>
    </submittedName>
</protein>
<name>A0A016TF72_9BILA</name>
<evidence type="ECO:0000313" key="3">
    <source>
        <dbReference type="Proteomes" id="UP000024635"/>
    </source>
</evidence>
<feature type="region of interest" description="Disordered" evidence="1">
    <location>
        <begin position="1"/>
        <end position="33"/>
    </location>
</feature>
<organism evidence="2 3">
    <name type="scientific">Ancylostoma ceylanicum</name>
    <dbReference type="NCBI Taxonomy" id="53326"/>
    <lineage>
        <taxon>Eukaryota</taxon>
        <taxon>Metazoa</taxon>
        <taxon>Ecdysozoa</taxon>
        <taxon>Nematoda</taxon>
        <taxon>Chromadorea</taxon>
        <taxon>Rhabditida</taxon>
        <taxon>Rhabditina</taxon>
        <taxon>Rhabditomorpha</taxon>
        <taxon>Strongyloidea</taxon>
        <taxon>Ancylostomatidae</taxon>
        <taxon>Ancylostomatinae</taxon>
        <taxon>Ancylostoma</taxon>
    </lineage>
</organism>
<sequence>MARTKNIGKAKGNVNRRDDESMTREPLAERHENPVLVNGSQRQIILCCCIVYETQDTQVSVRCQRQYGLGELGNRRISTSCHENTLTGIGSSGCDDRTDDRRSCAEGSLDNNVWTCLLAASDSLGMVGSIWPILSNRLP</sequence>
<dbReference type="AlphaFoldDB" id="A0A016TF72"/>
<evidence type="ECO:0000313" key="2">
    <source>
        <dbReference type="EMBL" id="EYC01268.1"/>
    </source>
</evidence>
<dbReference type="EMBL" id="JARK01001444">
    <property type="protein sequence ID" value="EYC01268.1"/>
    <property type="molecule type" value="Genomic_DNA"/>
</dbReference>
<keyword evidence="3" id="KW-1185">Reference proteome</keyword>
<dbReference type="Proteomes" id="UP000024635">
    <property type="component" value="Unassembled WGS sequence"/>
</dbReference>
<comment type="caution">
    <text evidence="2">The sequence shown here is derived from an EMBL/GenBank/DDBJ whole genome shotgun (WGS) entry which is preliminary data.</text>
</comment>
<gene>
    <name evidence="2" type="primary">Acey_s0108.g13</name>
    <name evidence="2" type="ORF">Y032_0108g13</name>
</gene>
<feature type="compositionally biased region" description="Basic and acidic residues" evidence="1">
    <location>
        <begin position="15"/>
        <end position="33"/>
    </location>
</feature>
<proteinExistence type="predicted"/>